<dbReference type="SUPFAM" id="SSF46565">
    <property type="entry name" value="Chaperone J-domain"/>
    <property type="match status" value="1"/>
</dbReference>
<feature type="compositionally biased region" description="Low complexity" evidence="3">
    <location>
        <begin position="73"/>
        <end position="83"/>
    </location>
</feature>
<dbReference type="GO" id="GO:0005739">
    <property type="term" value="C:mitochondrion"/>
    <property type="evidence" value="ECO:0007669"/>
    <property type="project" value="TreeGrafter"/>
</dbReference>
<evidence type="ECO:0000259" key="4">
    <source>
        <dbReference type="Pfam" id="PF07743"/>
    </source>
</evidence>
<keyword evidence="2" id="KW-0143">Chaperone</keyword>
<evidence type="ECO:0000256" key="2">
    <source>
        <dbReference type="ARBA" id="ARBA00023186"/>
    </source>
</evidence>
<dbReference type="Gene3D" id="1.20.1280.20">
    <property type="entry name" value="HscB, C-terminal domain"/>
    <property type="match status" value="1"/>
</dbReference>
<dbReference type="NCBIfam" id="TIGR00714">
    <property type="entry name" value="hscB"/>
    <property type="match status" value="1"/>
</dbReference>
<feature type="domain" description="Co-chaperone HscB C-terminal oligomerisation" evidence="4">
    <location>
        <begin position="199"/>
        <end position="270"/>
    </location>
</feature>
<dbReference type="InterPro" id="IPR004640">
    <property type="entry name" value="HscB"/>
</dbReference>
<feature type="region of interest" description="Disordered" evidence="3">
    <location>
        <begin position="70"/>
        <end position="105"/>
    </location>
</feature>
<dbReference type="PANTHER" id="PTHR14021">
    <property type="entry name" value="IRON-SULFUR CLUSTER CO-CHAPERONE PROTEIN HSCB"/>
    <property type="match status" value="1"/>
</dbReference>
<feature type="region of interest" description="Disordered" evidence="3">
    <location>
        <begin position="14"/>
        <end position="43"/>
    </location>
</feature>
<dbReference type="Pfam" id="PF07743">
    <property type="entry name" value="HSCB_C"/>
    <property type="match status" value="1"/>
</dbReference>
<dbReference type="AlphaFoldDB" id="A0A8H4PXU3"/>
<dbReference type="Proteomes" id="UP000557566">
    <property type="component" value="Unassembled WGS sequence"/>
</dbReference>
<dbReference type="Gene3D" id="1.10.287.110">
    <property type="entry name" value="DnaJ domain"/>
    <property type="match status" value="1"/>
</dbReference>
<dbReference type="OrthoDB" id="448954at2759"/>
<organism evidence="5 6">
    <name type="scientific">Ophiocordyceps sinensis</name>
    <dbReference type="NCBI Taxonomy" id="72228"/>
    <lineage>
        <taxon>Eukaryota</taxon>
        <taxon>Fungi</taxon>
        <taxon>Dikarya</taxon>
        <taxon>Ascomycota</taxon>
        <taxon>Pezizomycotina</taxon>
        <taxon>Sordariomycetes</taxon>
        <taxon>Hypocreomycetidae</taxon>
        <taxon>Hypocreales</taxon>
        <taxon>Ophiocordycipitaceae</taxon>
        <taxon>Ophiocordyceps</taxon>
    </lineage>
</organism>
<dbReference type="GO" id="GO:0051259">
    <property type="term" value="P:protein complex oligomerization"/>
    <property type="evidence" value="ECO:0007669"/>
    <property type="project" value="InterPro"/>
</dbReference>
<evidence type="ECO:0000313" key="5">
    <source>
        <dbReference type="EMBL" id="KAF4512393.1"/>
    </source>
</evidence>
<dbReference type="InterPro" id="IPR009073">
    <property type="entry name" value="HscB_oligo_C"/>
</dbReference>
<dbReference type="InterPro" id="IPR036869">
    <property type="entry name" value="J_dom_sf"/>
</dbReference>
<feature type="compositionally biased region" description="Polar residues" evidence="3">
    <location>
        <begin position="84"/>
        <end position="94"/>
    </location>
</feature>
<evidence type="ECO:0000256" key="1">
    <source>
        <dbReference type="ARBA" id="ARBA00010476"/>
    </source>
</evidence>
<keyword evidence="6" id="KW-1185">Reference proteome</keyword>
<reference evidence="5 6" key="1">
    <citation type="journal article" date="2020" name="Genome Biol. Evol.">
        <title>A new high-quality draft genome assembly of the Chinese cordyceps Ophiocordyceps sinensis.</title>
        <authorList>
            <person name="Shu R."/>
            <person name="Zhang J."/>
            <person name="Meng Q."/>
            <person name="Zhang H."/>
            <person name="Zhou G."/>
            <person name="Li M."/>
            <person name="Wu P."/>
            <person name="Zhao Y."/>
            <person name="Chen C."/>
            <person name="Qin Q."/>
        </authorList>
    </citation>
    <scope>NUCLEOTIDE SEQUENCE [LARGE SCALE GENOMIC DNA]</scope>
    <source>
        <strain evidence="5 6">IOZ07</strain>
    </source>
</reference>
<dbReference type="PANTHER" id="PTHR14021:SF15">
    <property type="entry name" value="IRON-SULFUR CLUSTER CO-CHAPERONE PROTEIN HSCB"/>
    <property type="match status" value="1"/>
</dbReference>
<evidence type="ECO:0000313" key="6">
    <source>
        <dbReference type="Proteomes" id="UP000557566"/>
    </source>
</evidence>
<dbReference type="GO" id="GO:0044571">
    <property type="term" value="P:[2Fe-2S] cluster assembly"/>
    <property type="evidence" value="ECO:0007669"/>
    <property type="project" value="InterPro"/>
</dbReference>
<dbReference type="GO" id="GO:0051087">
    <property type="term" value="F:protein-folding chaperone binding"/>
    <property type="evidence" value="ECO:0007669"/>
    <property type="project" value="InterPro"/>
</dbReference>
<comment type="caution">
    <text evidence="5">The sequence shown here is derived from an EMBL/GenBank/DDBJ whole genome shotgun (WGS) entry which is preliminary data.</text>
</comment>
<dbReference type="InterPro" id="IPR036386">
    <property type="entry name" value="HscB_C_sf"/>
</dbReference>
<comment type="similarity">
    <text evidence="1">Belongs to the HscB family.</text>
</comment>
<accession>A0A8H4PXU3</accession>
<dbReference type="SUPFAM" id="SSF47144">
    <property type="entry name" value="HSC20 (HSCB), C-terminal oligomerisation domain"/>
    <property type="match status" value="1"/>
</dbReference>
<evidence type="ECO:0000256" key="3">
    <source>
        <dbReference type="SAM" id="MobiDB-lite"/>
    </source>
</evidence>
<proteinExistence type="inferred from homology"/>
<dbReference type="EMBL" id="JAAVMX010000002">
    <property type="protein sequence ID" value="KAF4512393.1"/>
    <property type="molecule type" value="Genomic_DNA"/>
</dbReference>
<name>A0A8H4PXU3_9HYPO</name>
<dbReference type="GO" id="GO:0001671">
    <property type="term" value="F:ATPase activator activity"/>
    <property type="evidence" value="ECO:0007669"/>
    <property type="project" value="InterPro"/>
</dbReference>
<protein>
    <recommendedName>
        <fullName evidence="4">Co-chaperone HscB C-terminal oligomerisation domain-containing protein</fullName>
    </recommendedName>
</protein>
<sequence length="282" mass="30293">MTSSLRRCSFLPRTSEPAAASFQTRGARYTEKQEKRHRRQQTAAAMLRPRALAAAARAVCPARQARLPRTFVSSSPSASGPAATQTRASSSANGTRDAVPPPSPLYGYFPTALPAGAPPSGPFAVDAPALRREFLRLQAAAHPDKQPPARKAAASAASAAINHAYRTLADPLLRAQHLLSLRGVDVAADEGLRLAPAADGELLMLVLDANEAIEEARAPHHLDPLRAENDARIRRCHDALARAFAADDLDAAKREAVGLRYWVNIRNAIHDWEAGKSPVLQH</sequence>
<gene>
    <name evidence="5" type="ORF">G6O67_001540</name>
</gene>